<keyword evidence="3" id="KW-0456">Lyase</keyword>
<protein>
    <submittedName>
        <fullName evidence="5">Phosphatidylserine decarboxylase-related protein</fullName>
    </submittedName>
</protein>
<dbReference type="AlphaFoldDB" id="A0A0U0W778"/>
<evidence type="ECO:0000256" key="2">
    <source>
        <dbReference type="ARBA" id="ARBA00023145"/>
    </source>
</evidence>
<dbReference type="EMBL" id="CSTD01000001">
    <property type="protein sequence ID" value="CPR10270.1"/>
    <property type="molecule type" value="Genomic_DNA"/>
</dbReference>
<accession>A0A0U0W778</accession>
<dbReference type="Pfam" id="PF02666">
    <property type="entry name" value="PS_Dcarbxylase"/>
    <property type="match status" value="1"/>
</dbReference>
<evidence type="ECO:0000313" key="5">
    <source>
        <dbReference type="EMBL" id="CPR10270.1"/>
    </source>
</evidence>
<dbReference type="RefSeq" id="WP_085183128.1">
    <property type="nucleotide sequence ID" value="NZ_CSTD01000001.1"/>
</dbReference>
<dbReference type="InterPro" id="IPR003817">
    <property type="entry name" value="PS_Dcarbxylase"/>
</dbReference>
<evidence type="ECO:0000256" key="4">
    <source>
        <dbReference type="ARBA" id="ARBA00023317"/>
    </source>
</evidence>
<keyword evidence="1" id="KW-0210">Decarboxylase</keyword>
<keyword evidence="4" id="KW-0670">Pyruvate</keyword>
<evidence type="ECO:0000256" key="1">
    <source>
        <dbReference type="ARBA" id="ARBA00022793"/>
    </source>
</evidence>
<name>A0A0U0W778_MYCBE</name>
<dbReference type="GO" id="GO:0008654">
    <property type="term" value="P:phospholipid biosynthetic process"/>
    <property type="evidence" value="ECO:0007669"/>
    <property type="project" value="InterPro"/>
</dbReference>
<evidence type="ECO:0000313" key="6">
    <source>
        <dbReference type="Proteomes" id="UP000198875"/>
    </source>
</evidence>
<keyword evidence="2" id="KW-0865">Zymogen</keyword>
<gene>
    <name evidence="5" type="ORF">BN971_01784</name>
</gene>
<dbReference type="Proteomes" id="UP000198875">
    <property type="component" value="Unassembled WGS sequence"/>
</dbReference>
<dbReference type="OrthoDB" id="9802030at2"/>
<dbReference type="PANTHER" id="PTHR10067:SF13">
    <property type="entry name" value="PHOSPHATIDYLSERINE DECARBOXYLASE"/>
    <property type="match status" value="1"/>
</dbReference>
<dbReference type="GO" id="GO:0004609">
    <property type="term" value="F:phosphatidylserine decarboxylase activity"/>
    <property type="evidence" value="ECO:0007669"/>
    <property type="project" value="InterPro"/>
</dbReference>
<dbReference type="PANTHER" id="PTHR10067">
    <property type="entry name" value="PHOSPHATIDYLSERINE DECARBOXYLASE"/>
    <property type="match status" value="1"/>
</dbReference>
<reference evidence="5 6" key="1">
    <citation type="submission" date="2015-03" db="EMBL/GenBank/DDBJ databases">
        <authorList>
            <person name="Murphy D."/>
        </authorList>
    </citation>
    <scope>NUCLEOTIDE SEQUENCE [LARGE SCALE GENOMIC DNA]</scope>
    <source>
        <strain evidence="5 6">DSM 44277</strain>
    </source>
</reference>
<organism evidence="5 6">
    <name type="scientific">Mycobacterium bohemicum DSM 44277</name>
    <dbReference type="NCBI Taxonomy" id="1236609"/>
    <lineage>
        <taxon>Bacteria</taxon>
        <taxon>Bacillati</taxon>
        <taxon>Actinomycetota</taxon>
        <taxon>Actinomycetes</taxon>
        <taxon>Mycobacteriales</taxon>
        <taxon>Mycobacteriaceae</taxon>
        <taxon>Mycobacterium</taxon>
    </lineage>
</organism>
<sequence length="395" mass="43834">MSHGDAILDDLRDLLGKEVGLADQLQRSLVKAREAAEADLDADLFAALEWPRTIDEYEHYLTSFIRWVPRQSNAKAWEKTTPEHRYAEEVNDRIAHFFFLVDQEVDGGAPQNSASFRGWMTDFARRWGDFLDTPESFSRETLRSFVDLAPEYRVHESLIDGKPNSPSGWLTYNQFFARQLNGGLRPIAEPVNNLVATSPADCVFQRAYDIDADSNVPPTRVKAQTFGNIKQLIDGSAYSESFCRGTFVHYMLQASSYHRYHLPVAGSVKESFTISGQVFMQVSIEGHGFNSSDAATTGYEFFQNRGVVVIDTSESDGGDIGIVAVIPVGMAHVSSVVLSAVEGSHMAKGEEFGYFQFGGSDIIVLFQEGVDPDIDTGADYRLVGTPIARCSPVRR</sequence>
<proteinExistence type="predicted"/>
<evidence type="ECO:0000256" key="3">
    <source>
        <dbReference type="ARBA" id="ARBA00023239"/>
    </source>
</evidence>